<organism evidence="2">
    <name type="scientific">hydrothermal vent metagenome</name>
    <dbReference type="NCBI Taxonomy" id="652676"/>
    <lineage>
        <taxon>unclassified sequences</taxon>
        <taxon>metagenomes</taxon>
        <taxon>ecological metagenomes</taxon>
    </lineage>
</organism>
<accession>A0A3B0R6I2</accession>
<dbReference type="GO" id="GO:0008889">
    <property type="term" value="F:glycerophosphodiester phosphodiesterase activity"/>
    <property type="evidence" value="ECO:0007669"/>
    <property type="project" value="UniProtKB-EC"/>
</dbReference>
<reference evidence="2" key="1">
    <citation type="submission" date="2018-06" db="EMBL/GenBank/DDBJ databases">
        <authorList>
            <person name="Zhirakovskaya E."/>
        </authorList>
    </citation>
    <scope>NUCLEOTIDE SEQUENCE</scope>
</reference>
<proteinExistence type="predicted"/>
<feature type="region of interest" description="Disordered" evidence="1">
    <location>
        <begin position="53"/>
        <end position="83"/>
    </location>
</feature>
<dbReference type="AlphaFoldDB" id="A0A3B0R6I2"/>
<dbReference type="EMBL" id="UOEC01000052">
    <property type="protein sequence ID" value="VAV88810.1"/>
    <property type="molecule type" value="Genomic_DNA"/>
</dbReference>
<protein>
    <submittedName>
        <fullName evidence="2">Glycerophosphoryl diester phosphodiesterase</fullName>
        <ecNumber evidence="2">3.1.4.46</ecNumber>
    </submittedName>
</protein>
<evidence type="ECO:0000313" key="2">
    <source>
        <dbReference type="EMBL" id="VAV88810.1"/>
    </source>
</evidence>
<gene>
    <name evidence="2" type="ORF">MNBD_ALPHA08-140</name>
</gene>
<dbReference type="EC" id="3.1.4.46" evidence="2"/>
<sequence>MFLQPFAGLKADLQTHIPRVGAGCRGLPPSWLDEKGIAMVIAPAFHYLKRPDRDHGPALMRRARAGPSGRQSVRNSRERHLFL</sequence>
<keyword evidence="2" id="KW-0378">Hydrolase</keyword>
<evidence type="ECO:0000256" key="1">
    <source>
        <dbReference type="SAM" id="MobiDB-lite"/>
    </source>
</evidence>
<name>A0A3B0R6I2_9ZZZZ</name>